<dbReference type="Pfam" id="PF12706">
    <property type="entry name" value="Lactamase_B_2"/>
    <property type="match status" value="1"/>
</dbReference>
<accession>A0A2V4B141</accession>
<keyword evidence="2" id="KW-0378">Hydrolase</keyword>
<dbReference type="InterPro" id="IPR044094">
    <property type="entry name" value="AtsA-like_MBL-fold"/>
</dbReference>
<dbReference type="CDD" id="cd07719">
    <property type="entry name" value="arylsulfatase_AtsA-like_MBL-fold"/>
    <property type="match status" value="1"/>
</dbReference>
<organism evidence="4 5">
    <name type="scientific">Prauserella muralis</name>
    <dbReference type="NCBI Taxonomy" id="588067"/>
    <lineage>
        <taxon>Bacteria</taxon>
        <taxon>Bacillati</taxon>
        <taxon>Actinomycetota</taxon>
        <taxon>Actinomycetes</taxon>
        <taxon>Pseudonocardiales</taxon>
        <taxon>Pseudonocardiaceae</taxon>
        <taxon>Prauserella</taxon>
    </lineage>
</organism>
<dbReference type="EMBL" id="MASW01000002">
    <property type="protein sequence ID" value="PXY27753.1"/>
    <property type="molecule type" value="Genomic_DNA"/>
</dbReference>
<dbReference type="PANTHER" id="PTHR46018:SF2">
    <property type="entry name" value="ZINC PHOSPHODIESTERASE ELAC PROTEIN 1"/>
    <property type="match status" value="1"/>
</dbReference>
<name>A0A2V4B141_9PSEU</name>
<reference evidence="4 5" key="1">
    <citation type="submission" date="2016-07" db="EMBL/GenBank/DDBJ databases">
        <title>Draft genome sequence of Prauserella muralis DSM 45305, isolated from a mould-covered wall in an indoor environment.</title>
        <authorList>
            <person name="Ruckert C."/>
            <person name="Albersmeier A."/>
            <person name="Jiang C.-L."/>
            <person name="Jiang Y."/>
            <person name="Kalinowski J."/>
            <person name="Schneider O."/>
            <person name="Winkler A."/>
            <person name="Zotchev S.B."/>
        </authorList>
    </citation>
    <scope>NUCLEOTIDE SEQUENCE [LARGE SCALE GENOMIC DNA]</scope>
    <source>
        <strain evidence="4 5">DSM 45305</strain>
    </source>
</reference>
<comment type="caution">
    <text evidence="4">The sequence shown here is derived from an EMBL/GenBank/DDBJ whole genome shotgun (WGS) entry which is preliminary data.</text>
</comment>
<dbReference type="GO" id="GO:0042781">
    <property type="term" value="F:3'-tRNA processing endoribonuclease activity"/>
    <property type="evidence" value="ECO:0007669"/>
    <property type="project" value="TreeGrafter"/>
</dbReference>
<gene>
    <name evidence="4" type="ORF">BAY60_15340</name>
</gene>
<feature type="domain" description="Metallo-beta-lactamase" evidence="3">
    <location>
        <begin position="184"/>
        <end position="301"/>
    </location>
</feature>
<proteinExistence type="predicted"/>
<evidence type="ECO:0000313" key="4">
    <source>
        <dbReference type="EMBL" id="PXY27753.1"/>
    </source>
</evidence>
<evidence type="ECO:0000256" key="2">
    <source>
        <dbReference type="ARBA" id="ARBA00022801"/>
    </source>
</evidence>
<dbReference type="PANTHER" id="PTHR46018">
    <property type="entry name" value="ZINC PHOSPHODIESTERASE ELAC PROTEIN 1"/>
    <property type="match status" value="1"/>
</dbReference>
<dbReference type="OrthoDB" id="4137979at2"/>
<dbReference type="InterPro" id="IPR001279">
    <property type="entry name" value="Metallo-B-lactamas"/>
</dbReference>
<dbReference type="SUPFAM" id="SSF56281">
    <property type="entry name" value="Metallo-hydrolase/oxidoreductase"/>
    <property type="match status" value="1"/>
</dbReference>
<protein>
    <recommendedName>
        <fullName evidence="3">Metallo-beta-lactamase domain-containing protein</fullName>
    </recommendedName>
</protein>
<dbReference type="Gene3D" id="3.60.15.10">
    <property type="entry name" value="Ribonuclease Z/Hydroxyacylglutathione hydrolase-like"/>
    <property type="match status" value="1"/>
</dbReference>
<keyword evidence="1" id="KW-0255">Endonuclease</keyword>
<evidence type="ECO:0000313" key="5">
    <source>
        <dbReference type="Proteomes" id="UP000249915"/>
    </source>
</evidence>
<evidence type="ECO:0000259" key="3">
    <source>
        <dbReference type="Pfam" id="PF12706"/>
    </source>
</evidence>
<dbReference type="AlphaFoldDB" id="A0A2V4B141"/>
<evidence type="ECO:0000256" key="1">
    <source>
        <dbReference type="ARBA" id="ARBA00022759"/>
    </source>
</evidence>
<keyword evidence="5" id="KW-1185">Reference proteome</keyword>
<dbReference type="RefSeq" id="WP_112281767.1">
    <property type="nucleotide sequence ID" value="NZ_MASW01000002.1"/>
</dbReference>
<sequence length="336" mass="35570">MQTTETAGAGTEVVLLGTAGGPRVRTDRAGIASAVVVDGALYLVDFGYGALRQLKFAGLGLAALRAGFVTHLHSDHVADLANLLLYGWYDGLEGIAEPVRLYGPGTRGRAAAVAAGMPEPGLVGPDDPVPGLAATMRHLWQAFATDANDRIRDNGRSHPDRLLAVHDIALPHGVAFDADSAPAPPMEPFVVHEDERVRVSAILVQHAPMTPAYAFRFDTAHGSVVFSGDTGVCDNMVTLATGADVLVHEAIDEQWVHRQYPDDSDPVARAMIAHHTTAHTSIPDAGRVARKAGVGTLVLNHLVPGVSERPRWHEAAEHFGGTLIVGADLDRIPVSH</sequence>
<dbReference type="InterPro" id="IPR036866">
    <property type="entry name" value="RibonucZ/Hydroxyglut_hydro"/>
</dbReference>
<keyword evidence="1" id="KW-0540">Nuclease</keyword>
<dbReference type="Proteomes" id="UP000249915">
    <property type="component" value="Unassembled WGS sequence"/>
</dbReference>